<feature type="compositionally biased region" description="Gly residues" evidence="1">
    <location>
        <begin position="20"/>
        <end position="41"/>
    </location>
</feature>
<protein>
    <submittedName>
        <fullName evidence="2">Uncharacterized protein</fullName>
    </submittedName>
</protein>
<dbReference type="AlphaFoldDB" id="A0AAV3UG61"/>
<dbReference type="GeneID" id="68612605"/>
<proteinExistence type="predicted"/>
<keyword evidence="3" id="KW-1185">Reference proteome</keyword>
<gene>
    <name evidence="2" type="ORF">GCM10025751_20080</name>
</gene>
<evidence type="ECO:0000313" key="2">
    <source>
        <dbReference type="EMBL" id="GAA5048361.1"/>
    </source>
</evidence>
<evidence type="ECO:0000313" key="3">
    <source>
        <dbReference type="Proteomes" id="UP001501729"/>
    </source>
</evidence>
<sequence>MTTRRKLLTAGGLLIVGFAGCTGPGEDGGEGGGEGENGGGEDGGENGENED</sequence>
<accession>A0AAV3UG61</accession>
<dbReference type="EMBL" id="BAABKX010000001">
    <property type="protein sequence ID" value="GAA5048361.1"/>
    <property type="molecule type" value="Genomic_DNA"/>
</dbReference>
<dbReference type="PROSITE" id="PS51257">
    <property type="entry name" value="PROKAR_LIPOPROTEIN"/>
    <property type="match status" value="1"/>
</dbReference>
<name>A0AAV3UG61_9EURY</name>
<dbReference type="RefSeq" id="WP_227776760.1">
    <property type="nucleotide sequence ID" value="NZ_BAABKX010000001.1"/>
</dbReference>
<comment type="caution">
    <text evidence="2">The sequence shown here is derived from an EMBL/GenBank/DDBJ whole genome shotgun (WGS) entry which is preliminary data.</text>
</comment>
<reference evidence="2 3" key="1">
    <citation type="journal article" date="2019" name="Int. J. Syst. Evol. Microbiol.">
        <title>The Global Catalogue of Microorganisms (GCM) 10K type strain sequencing project: providing services to taxonomists for standard genome sequencing and annotation.</title>
        <authorList>
            <consortium name="The Broad Institute Genomics Platform"/>
            <consortium name="The Broad Institute Genome Sequencing Center for Infectious Disease"/>
            <person name="Wu L."/>
            <person name="Ma J."/>
        </authorList>
    </citation>
    <scope>NUCLEOTIDE SEQUENCE [LARGE SCALE GENOMIC DNA]</scope>
    <source>
        <strain evidence="2 3">JCM 17504</strain>
    </source>
</reference>
<feature type="region of interest" description="Disordered" evidence="1">
    <location>
        <begin position="20"/>
        <end position="51"/>
    </location>
</feature>
<dbReference type="Proteomes" id="UP001501729">
    <property type="component" value="Unassembled WGS sequence"/>
</dbReference>
<evidence type="ECO:0000256" key="1">
    <source>
        <dbReference type="SAM" id="MobiDB-lite"/>
    </source>
</evidence>
<organism evidence="2 3">
    <name type="scientific">Haladaptatus pallidirubidus</name>
    <dbReference type="NCBI Taxonomy" id="1008152"/>
    <lineage>
        <taxon>Archaea</taxon>
        <taxon>Methanobacteriati</taxon>
        <taxon>Methanobacteriota</taxon>
        <taxon>Stenosarchaea group</taxon>
        <taxon>Halobacteria</taxon>
        <taxon>Halobacteriales</taxon>
        <taxon>Haladaptataceae</taxon>
        <taxon>Haladaptatus</taxon>
    </lineage>
</organism>
<feature type="compositionally biased region" description="Acidic residues" evidence="1">
    <location>
        <begin position="42"/>
        <end position="51"/>
    </location>
</feature>